<dbReference type="Proteomes" id="UP000016519">
    <property type="component" value="Unassembled WGS sequence"/>
</dbReference>
<evidence type="ECO:0000256" key="1">
    <source>
        <dbReference type="ARBA" id="ARBA00008520"/>
    </source>
</evidence>
<proteinExistence type="inferred from homology"/>
<accession>U1QWB0</accession>
<dbReference type="Gene3D" id="3.40.190.10">
    <property type="entry name" value="Periplasmic binding protein-like II"/>
    <property type="match status" value="3"/>
</dbReference>
<dbReference type="AlphaFoldDB" id="U1QWB0"/>
<sequence>MYHLQIGEKTLHRTRRERNDGSRTDEPTIICAVLEGVKMRHSKKILAAVAAVSVLTGLAACGSSGEASSKGDANKAELVFWGWDSGNSMKDLIAEFEKANPGITVKFNNTGTASDTQTALTNAVAAGNGAPDVVMLEDPTVTQFAVTGDLVPLDEFGANKLKNDFAAGPWNKLQYDNKTYALPIDSGPEVFFYNKAVFDKAGVDGSQIKTWDDYYEAAKKVRAIGSYITNNSGSSMEYQPFTAQAWQAGAQPWKVDGENITIDMTKDAGMRKYIEFQQKLIDEDLIDTKIANWSDDWNRSLNDGTLASLTIGAWMPVNLMNGAPDQAGNWRVAQLPQWNEGDEVSAEDGGSALAVVKQSKQQAAAYKFVEYLTHGEGADTMAATGTFPSLKRILESKSFVDPSTEANKKVNDFFGGQNVNEVLSQAAQRKVTEFQYLPYNPFAQTTFGDQISKAYSKDTTLEKAMAAYAKALAEHGEQQGYKVTNKN</sequence>
<dbReference type="InterPro" id="IPR050490">
    <property type="entry name" value="Bact_solute-bd_prot1"/>
</dbReference>
<dbReference type="PATRIC" id="fig|1321816.3.peg.80"/>
<dbReference type="PANTHER" id="PTHR43649">
    <property type="entry name" value="ARABINOSE-BINDING PROTEIN-RELATED"/>
    <property type="match status" value="1"/>
</dbReference>
<evidence type="ECO:0000313" key="5">
    <source>
        <dbReference type="EMBL" id="ERH31670.1"/>
    </source>
</evidence>
<comment type="caution">
    <text evidence="5">The sequence shown here is derived from an EMBL/GenBank/DDBJ whole genome shotgun (WGS) entry which is preliminary data.</text>
</comment>
<dbReference type="GO" id="GO:0055085">
    <property type="term" value="P:transmembrane transport"/>
    <property type="evidence" value="ECO:0007669"/>
    <property type="project" value="InterPro"/>
</dbReference>
<dbReference type="SUPFAM" id="SSF53850">
    <property type="entry name" value="Periplasmic binding protein-like II"/>
    <property type="match status" value="1"/>
</dbReference>
<name>U1QWB0_9BIFI</name>
<keyword evidence="3" id="KW-0732">Signal</keyword>
<dbReference type="HOGENOM" id="CLU_031285_2_0_11"/>
<evidence type="ECO:0000256" key="4">
    <source>
        <dbReference type="SAM" id="MobiDB-lite"/>
    </source>
</evidence>
<dbReference type="CDD" id="cd13585">
    <property type="entry name" value="PBP2_TMBP_like"/>
    <property type="match status" value="1"/>
</dbReference>
<evidence type="ECO:0000256" key="2">
    <source>
        <dbReference type="ARBA" id="ARBA00022448"/>
    </source>
</evidence>
<feature type="region of interest" description="Disordered" evidence="4">
    <location>
        <begin position="1"/>
        <end position="23"/>
    </location>
</feature>
<dbReference type="STRING" id="419015.HMPREF3214_00322"/>
<dbReference type="Pfam" id="PF01547">
    <property type="entry name" value="SBP_bac_1"/>
    <property type="match status" value="1"/>
</dbReference>
<gene>
    <name evidence="5" type="ORF">HMPREF9244_00103</name>
</gene>
<dbReference type="InterPro" id="IPR006061">
    <property type="entry name" value="SBP_1_CS"/>
</dbReference>
<evidence type="ECO:0000313" key="6">
    <source>
        <dbReference type="Proteomes" id="UP000016519"/>
    </source>
</evidence>
<evidence type="ECO:0000256" key="3">
    <source>
        <dbReference type="ARBA" id="ARBA00022729"/>
    </source>
</evidence>
<protein>
    <submittedName>
        <fullName evidence="5">ABC transporter, solute-binding protein</fullName>
    </submittedName>
</protein>
<dbReference type="PROSITE" id="PS01037">
    <property type="entry name" value="SBP_BACTERIAL_1"/>
    <property type="match status" value="1"/>
</dbReference>
<comment type="similarity">
    <text evidence="1">Belongs to the bacterial solute-binding protein 1 family.</text>
</comment>
<reference evidence="5 6" key="1">
    <citation type="submission" date="2013-08" db="EMBL/GenBank/DDBJ databases">
        <authorList>
            <person name="Weinstock G."/>
            <person name="Sodergren E."/>
            <person name="Wylie T."/>
            <person name="Fulton L."/>
            <person name="Fulton R."/>
            <person name="Fronick C."/>
            <person name="O'Laughlin M."/>
            <person name="Godfrey J."/>
            <person name="Miner T."/>
            <person name="Herter B."/>
            <person name="Appelbaum E."/>
            <person name="Cordes M."/>
            <person name="Lek S."/>
            <person name="Wollam A."/>
            <person name="Pepin K.H."/>
            <person name="Palsikar V.B."/>
            <person name="Mitreva M."/>
            <person name="Wilson R.K."/>
        </authorList>
    </citation>
    <scope>NUCLEOTIDE SEQUENCE [LARGE SCALE GENOMIC DNA]</scope>
    <source>
        <strain evidence="5 6">F0580</strain>
    </source>
</reference>
<dbReference type="EMBL" id="AWSI01000009">
    <property type="protein sequence ID" value="ERH31670.1"/>
    <property type="molecule type" value="Genomic_DNA"/>
</dbReference>
<organism evidence="5 6">
    <name type="scientific">Alloscardovia omnicolens F0580</name>
    <dbReference type="NCBI Taxonomy" id="1321816"/>
    <lineage>
        <taxon>Bacteria</taxon>
        <taxon>Bacillati</taxon>
        <taxon>Actinomycetota</taxon>
        <taxon>Actinomycetes</taxon>
        <taxon>Bifidobacteriales</taxon>
        <taxon>Bifidobacteriaceae</taxon>
        <taxon>Alloscardovia</taxon>
    </lineage>
</organism>
<keyword evidence="6" id="KW-1185">Reference proteome</keyword>
<keyword evidence="2" id="KW-0813">Transport</keyword>
<dbReference type="InterPro" id="IPR006059">
    <property type="entry name" value="SBP"/>
</dbReference>
<dbReference type="PANTHER" id="PTHR43649:SF14">
    <property type="entry name" value="BLR3389 PROTEIN"/>
    <property type="match status" value="1"/>
</dbReference>